<name>A0A0C1REI6_9CYAN</name>
<comment type="caution">
    <text evidence="2">The sequence shown here is derived from an EMBL/GenBank/DDBJ whole genome shotgun (WGS) entry which is preliminary data.</text>
</comment>
<evidence type="ECO:0000313" key="2">
    <source>
        <dbReference type="EMBL" id="KIE13998.1"/>
    </source>
</evidence>
<dbReference type="EMBL" id="JHEG02000001">
    <property type="protein sequence ID" value="KIE13998.1"/>
    <property type="molecule type" value="Genomic_DNA"/>
</dbReference>
<reference evidence="2" key="1">
    <citation type="journal article" date="2015" name="Genome Announc.">
        <title>Draft Genome Sequence of Tolypothrix boutellei Strain VB521301.</title>
        <authorList>
            <person name="Chandrababunaidu M.M."/>
            <person name="Singh D."/>
            <person name="Sen D."/>
            <person name="Bhan S."/>
            <person name="Das S."/>
            <person name="Gupta A."/>
            <person name="Adhikary S.P."/>
            <person name="Tripathy S."/>
        </authorList>
    </citation>
    <scope>NUCLEOTIDE SEQUENCE</scope>
    <source>
        <strain evidence="2">VB521301</strain>
    </source>
</reference>
<proteinExistence type="predicted"/>
<sequence length="190" mass="20126">MIVATRRENSDITANAYTGKGGNIRINTQGIFGITTSQQDTPFSNITASSTLGVQGQIDINQPDVDLSRSLINLPTIPVDTEVTQGCTAGGNVAKSRFTVTGRGGLPPNPGEPLNTDAVSVDLVTLNNANDRESTTRPSRPVTTKPIPEPIIEITGWETNNKGEILLTANPSSSLPHAPWSTPTFCTQKS</sequence>
<evidence type="ECO:0008006" key="3">
    <source>
        <dbReference type="Google" id="ProtNLM"/>
    </source>
</evidence>
<organism evidence="2">
    <name type="scientific">Tolypothrix bouteillei VB521301</name>
    <dbReference type="NCBI Taxonomy" id="1479485"/>
    <lineage>
        <taxon>Bacteria</taxon>
        <taxon>Bacillati</taxon>
        <taxon>Cyanobacteriota</taxon>
        <taxon>Cyanophyceae</taxon>
        <taxon>Nostocales</taxon>
        <taxon>Tolypothrichaceae</taxon>
        <taxon>Tolypothrix</taxon>
    </lineage>
</organism>
<dbReference type="AlphaFoldDB" id="A0A0C1REI6"/>
<protein>
    <recommendedName>
        <fullName evidence="3">Filamentous haemagglutinin FhaB/tRNA nuclease CdiA-like TPS domain-containing protein</fullName>
    </recommendedName>
</protein>
<evidence type="ECO:0000256" key="1">
    <source>
        <dbReference type="SAM" id="MobiDB-lite"/>
    </source>
</evidence>
<feature type="region of interest" description="Disordered" evidence="1">
    <location>
        <begin position="170"/>
        <end position="190"/>
    </location>
</feature>
<dbReference type="OrthoDB" id="501088at2"/>
<gene>
    <name evidence="2" type="ORF">DA73_0201280</name>
</gene>
<accession>A0A0C1REI6</accession>
<dbReference type="STRING" id="1479485.DA73_0201280"/>